<dbReference type="AlphaFoldDB" id="A0AAJ1X432"/>
<feature type="signal peptide" evidence="1">
    <location>
        <begin position="1"/>
        <end position="24"/>
    </location>
</feature>
<keyword evidence="1" id="KW-0732">Signal</keyword>
<sequence length="163" mass="16297">MLTHFKPLAGALALALAAGSSAQAAEETGNLGVLAVVADTCILATGTALSFATINTTTTSNQVTPGLVTVTCTASRASVDVKIGAGDNASGGTRQMKSTAGDFLPYSIYSDSGHASEIAIDGTLYDEGITAAVPTVLPVYGQIPAGSYNAGAYSDTLLVTLSY</sequence>
<gene>
    <name evidence="3" type="ORF">NOI20_01095</name>
</gene>
<dbReference type="Pfam" id="PF05229">
    <property type="entry name" value="SCPU"/>
    <property type="match status" value="1"/>
</dbReference>
<organism evidence="3 4">
    <name type="scientific">Rhodalgimonas zhirmunskyi</name>
    <dbReference type="NCBI Taxonomy" id="2964767"/>
    <lineage>
        <taxon>Bacteria</taxon>
        <taxon>Pseudomonadati</taxon>
        <taxon>Pseudomonadota</taxon>
        <taxon>Alphaproteobacteria</taxon>
        <taxon>Rhodobacterales</taxon>
        <taxon>Roseobacteraceae</taxon>
        <taxon>Rhodalgimonas</taxon>
    </lineage>
</organism>
<proteinExistence type="predicted"/>
<evidence type="ECO:0000313" key="4">
    <source>
        <dbReference type="Proteomes" id="UP001227162"/>
    </source>
</evidence>
<dbReference type="PANTHER" id="PTHR37089">
    <property type="entry name" value="PROTEIN U-RELATED"/>
    <property type="match status" value="1"/>
</dbReference>
<feature type="domain" description="Spore coat protein U/FanG" evidence="2">
    <location>
        <begin position="28"/>
        <end position="160"/>
    </location>
</feature>
<dbReference type="InterPro" id="IPR007893">
    <property type="entry name" value="Spore_coat_U/FanG"/>
</dbReference>
<dbReference type="SMART" id="SM00972">
    <property type="entry name" value="SCPU"/>
    <property type="match status" value="1"/>
</dbReference>
<name>A0AAJ1X432_9RHOB</name>
<reference evidence="3" key="2">
    <citation type="submission" date="2023-04" db="EMBL/GenBank/DDBJ databases">
        <title>'Rhodoalgimonas zhirmunskyi' gen. nov., isolated from a red alga.</title>
        <authorList>
            <person name="Nedashkovskaya O.I."/>
            <person name="Otstavnykh N.Y."/>
            <person name="Bystritskaya E.P."/>
            <person name="Balabanova L.A."/>
            <person name="Isaeva M.P."/>
        </authorList>
    </citation>
    <scope>NUCLEOTIDE SEQUENCE</scope>
    <source>
        <strain evidence="3">10Alg 79</strain>
    </source>
</reference>
<protein>
    <submittedName>
        <fullName evidence="3">Spore coat U domain-containing protein</fullName>
    </submittedName>
</protein>
<dbReference type="InterPro" id="IPR053167">
    <property type="entry name" value="Spore_coat_component"/>
</dbReference>
<dbReference type="Proteomes" id="UP001227162">
    <property type="component" value="Unassembled WGS sequence"/>
</dbReference>
<reference evidence="3" key="1">
    <citation type="submission" date="2022-07" db="EMBL/GenBank/DDBJ databases">
        <authorList>
            <person name="Otstavnykh N."/>
            <person name="Isaeva M."/>
            <person name="Bystritskaya E."/>
        </authorList>
    </citation>
    <scope>NUCLEOTIDE SEQUENCE</scope>
    <source>
        <strain evidence="3">10Alg 79</strain>
    </source>
</reference>
<dbReference type="RefSeq" id="WP_317624323.1">
    <property type="nucleotide sequence ID" value="NZ_JANFFA010000001.1"/>
</dbReference>
<evidence type="ECO:0000259" key="2">
    <source>
        <dbReference type="Pfam" id="PF05229"/>
    </source>
</evidence>
<dbReference type="EMBL" id="JANFFA010000001">
    <property type="protein sequence ID" value="MDQ2092704.1"/>
    <property type="molecule type" value="Genomic_DNA"/>
</dbReference>
<keyword evidence="4" id="KW-1185">Reference proteome</keyword>
<evidence type="ECO:0000256" key="1">
    <source>
        <dbReference type="SAM" id="SignalP"/>
    </source>
</evidence>
<dbReference type="PANTHER" id="PTHR37089:SF3">
    <property type="entry name" value="EXPORTED PROTEIN"/>
    <property type="match status" value="1"/>
</dbReference>
<comment type="caution">
    <text evidence="3">The sequence shown here is derived from an EMBL/GenBank/DDBJ whole genome shotgun (WGS) entry which is preliminary data.</text>
</comment>
<evidence type="ECO:0000313" key="3">
    <source>
        <dbReference type="EMBL" id="MDQ2092704.1"/>
    </source>
</evidence>
<feature type="chain" id="PRO_5042537610" evidence="1">
    <location>
        <begin position="25"/>
        <end position="163"/>
    </location>
</feature>
<accession>A0AAJ1X432</accession>